<dbReference type="SUPFAM" id="SSF55785">
    <property type="entry name" value="PYP-like sensor domain (PAS domain)"/>
    <property type="match status" value="1"/>
</dbReference>
<dbReference type="Gene3D" id="3.30.565.10">
    <property type="entry name" value="Histidine kinase-like ATPase, C-terminal domain"/>
    <property type="match status" value="1"/>
</dbReference>
<evidence type="ECO:0000256" key="6">
    <source>
        <dbReference type="PROSITE-ProRule" id="PRU00169"/>
    </source>
</evidence>
<evidence type="ECO:0000259" key="10">
    <source>
        <dbReference type="PROSITE" id="PS50112"/>
    </source>
</evidence>
<feature type="domain" description="PAS" evidence="10">
    <location>
        <begin position="381"/>
        <end position="452"/>
    </location>
</feature>
<dbReference type="PROSITE" id="PS50112">
    <property type="entry name" value="PAS"/>
    <property type="match status" value="1"/>
</dbReference>
<dbReference type="PRINTS" id="PR00344">
    <property type="entry name" value="BCTRLSENSOR"/>
</dbReference>
<sequence>LPGSMKTTRHTEIMYTIDWSKTSLGHMENWDQQLRTMVNVVMDNPMPAILYCGPEYIMIYNEAFVPLMHKYHPQVFGTSAPVTQHEYWQSFAPIIQYNIRTGKAVMHNHLQLFLRRNGILEETYFAFSFLPIIGKEGKIIAHYETIVETTKEVISQRRMSTLLNTGQQTSVVRDQETFWSRLLDTLHANKKDVPFALVYTVQADSCRNSPGPNFATRRSSRKCLLRGSVGIPANHHAAFSCVDFEQSDEGWAPFFRSAITATHPVAFLQEDHTALTELLRGTECPDFGVSCSSVVISPITPTAHDNILAFVIMGLNPRTPYNEGYQKFIHVASRLIETSLASVVLLEEEVQVRERMARQAAEIQAKLAAELKISHQEIVRKERKFERFAERANVGIFILDMTGQYTYRNPAWFDIFQPAAEDFDGRDAWLKLVDPEDAARCQAIFGQLYEKKENIEFELRLRRPWDAPRELQDPAFTSESRTWVLCSAYPEINENGDVSEVVGCVTDVSRQKFGEGMQKQRAANALESKRRLENFIDTTSHEMRNPLTAIIQCADDIIRSYNNLLGSSEGNAVTVTYDLLETSLDAAQTIIQCAQHQKRIVDDILTMSKLDSDLLTITPVQIQPKELAARAVKMLAPEARSADVSMHFAVEESYWALAVDWVLLDPTRILQVLINLITNAIKFTRLEERREIIVSVGASLLEQPTSSHGVTYVRGAKQDSPSEEKDVSPLERKDYIFVHFTVQDTGRGLSENEKNLIFLRFSQASPRTHINYGGSGLGLFISRRLVEIQGGAIGFASERKAGSTFSFYVKASRVSLEGGSPTSPGKLLRQSSSKESPFALLRHIRTSSAPEVQSVVVSPATSPSPTSMPTPSIETPGPLYILIVEDNLVNQRVLAKQLKGLGCKIAVANHGAEALSYLQTTKFWSATSEDSGQPLSMVLMDWEMPVMDGLTCVKEIRKLETERKFRAHVPVIGVTANARPEQLDQAMAAGMDDVVTKPFRVPDVVTRMKSIIDRLKKTK</sequence>
<evidence type="ECO:0000256" key="4">
    <source>
        <dbReference type="ARBA" id="ARBA00022679"/>
    </source>
</evidence>
<evidence type="ECO:0000313" key="12">
    <source>
        <dbReference type="Proteomes" id="UP000799772"/>
    </source>
</evidence>
<evidence type="ECO:0000256" key="2">
    <source>
        <dbReference type="ARBA" id="ARBA00012438"/>
    </source>
</evidence>
<dbReference type="EMBL" id="ML978123">
    <property type="protein sequence ID" value="KAF2101968.1"/>
    <property type="molecule type" value="Genomic_DNA"/>
</dbReference>
<dbReference type="CDD" id="cd00082">
    <property type="entry name" value="HisKA"/>
    <property type="match status" value="1"/>
</dbReference>
<dbReference type="InterPro" id="IPR011006">
    <property type="entry name" value="CheY-like_superfamily"/>
</dbReference>
<dbReference type="SMART" id="SM00091">
    <property type="entry name" value="PAS"/>
    <property type="match status" value="1"/>
</dbReference>
<name>A0A9P4M8T0_9PEZI</name>
<dbReference type="PANTHER" id="PTHR43047:SF72">
    <property type="entry name" value="OSMOSENSING HISTIDINE PROTEIN KINASE SLN1"/>
    <property type="match status" value="1"/>
</dbReference>
<protein>
    <recommendedName>
        <fullName evidence="2">histidine kinase</fullName>
        <ecNumber evidence="2">2.7.13.3</ecNumber>
    </recommendedName>
</protein>
<comment type="catalytic activity">
    <reaction evidence="1">
        <text>ATP + protein L-histidine = ADP + protein N-phospho-L-histidine.</text>
        <dbReference type="EC" id="2.7.13.3"/>
    </reaction>
</comment>
<dbReference type="SUPFAM" id="SSF47384">
    <property type="entry name" value="Homodimeric domain of signal transducing histidine kinase"/>
    <property type="match status" value="1"/>
</dbReference>
<dbReference type="InterPro" id="IPR013656">
    <property type="entry name" value="PAS_4"/>
</dbReference>
<feature type="region of interest" description="Disordered" evidence="7">
    <location>
        <begin position="852"/>
        <end position="872"/>
    </location>
</feature>
<dbReference type="InterPro" id="IPR036097">
    <property type="entry name" value="HisK_dim/P_sf"/>
</dbReference>
<keyword evidence="12" id="KW-1185">Reference proteome</keyword>
<organism evidence="11 12">
    <name type="scientific">Rhizodiscina lignyota</name>
    <dbReference type="NCBI Taxonomy" id="1504668"/>
    <lineage>
        <taxon>Eukaryota</taxon>
        <taxon>Fungi</taxon>
        <taxon>Dikarya</taxon>
        <taxon>Ascomycota</taxon>
        <taxon>Pezizomycotina</taxon>
        <taxon>Dothideomycetes</taxon>
        <taxon>Pleosporomycetidae</taxon>
        <taxon>Aulographales</taxon>
        <taxon>Rhizodiscinaceae</taxon>
        <taxon>Rhizodiscina</taxon>
    </lineage>
</organism>
<dbReference type="SUPFAM" id="SSF52172">
    <property type="entry name" value="CheY-like"/>
    <property type="match status" value="1"/>
</dbReference>
<evidence type="ECO:0000259" key="9">
    <source>
        <dbReference type="PROSITE" id="PS50110"/>
    </source>
</evidence>
<gene>
    <name evidence="11" type="ORF">NA57DRAFT_33761</name>
</gene>
<dbReference type="CDD" id="cd17546">
    <property type="entry name" value="REC_hyHK_CKI1_RcsC-like"/>
    <property type="match status" value="1"/>
</dbReference>
<dbReference type="CDD" id="cd00130">
    <property type="entry name" value="PAS"/>
    <property type="match status" value="1"/>
</dbReference>
<dbReference type="Proteomes" id="UP000799772">
    <property type="component" value="Unassembled WGS sequence"/>
</dbReference>
<dbReference type="GO" id="GO:0009927">
    <property type="term" value="F:histidine phosphotransfer kinase activity"/>
    <property type="evidence" value="ECO:0007669"/>
    <property type="project" value="TreeGrafter"/>
</dbReference>
<feature type="domain" description="Histidine kinase" evidence="8">
    <location>
        <begin position="538"/>
        <end position="813"/>
    </location>
</feature>
<dbReference type="SMART" id="SM00448">
    <property type="entry name" value="REC"/>
    <property type="match status" value="1"/>
</dbReference>
<dbReference type="PROSITE" id="PS50110">
    <property type="entry name" value="RESPONSE_REGULATORY"/>
    <property type="match status" value="1"/>
</dbReference>
<dbReference type="PROSITE" id="PS50109">
    <property type="entry name" value="HIS_KIN"/>
    <property type="match status" value="1"/>
</dbReference>
<dbReference type="InterPro" id="IPR003661">
    <property type="entry name" value="HisK_dim/P_dom"/>
</dbReference>
<evidence type="ECO:0000256" key="1">
    <source>
        <dbReference type="ARBA" id="ARBA00000085"/>
    </source>
</evidence>
<feature type="domain" description="Response regulatory" evidence="9">
    <location>
        <begin position="880"/>
        <end position="1012"/>
    </location>
</feature>
<comment type="caution">
    <text evidence="11">The sequence shown here is derived from an EMBL/GenBank/DDBJ whole genome shotgun (WGS) entry which is preliminary data.</text>
</comment>
<dbReference type="Gene3D" id="3.40.50.2300">
    <property type="match status" value="1"/>
</dbReference>
<keyword evidence="3 6" id="KW-0597">Phosphoprotein</keyword>
<dbReference type="Gene3D" id="3.30.450.20">
    <property type="entry name" value="PAS domain"/>
    <property type="match status" value="2"/>
</dbReference>
<evidence type="ECO:0000313" key="11">
    <source>
        <dbReference type="EMBL" id="KAF2101968.1"/>
    </source>
</evidence>
<dbReference type="OrthoDB" id="60033at2759"/>
<evidence type="ECO:0000259" key="8">
    <source>
        <dbReference type="PROSITE" id="PS50109"/>
    </source>
</evidence>
<dbReference type="InterPro" id="IPR036890">
    <property type="entry name" value="HATPase_C_sf"/>
</dbReference>
<dbReference type="InterPro" id="IPR003594">
    <property type="entry name" value="HATPase_dom"/>
</dbReference>
<dbReference type="SMART" id="SM00388">
    <property type="entry name" value="HisKA"/>
    <property type="match status" value="1"/>
</dbReference>
<dbReference type="PANTHER" id="PTHR43047">
    <property type="entry name" value="TWO-COMPONENT HISTIDINE PROTEIN KINASE"/>
    <property type="match status" value="1"/>
</dbReference>
<dbReference type="AlphaFoldDB" id="A0A9P4M8T0"/>
<dbReference type="Pfam" id="PF08448">
    <property type="entry name" value="PAS_4"/>
    <property type="match status" value="1"/>
</dbReference>
<dbReference type="Pfam" id="PF00512">
    <property type="entry name" value="HisKA"/>
    <property type="match status" value="1"/>
</dbReference>
<dbReference type="InterPro" id="IPR000014">
    <property type="entry name" value="PAS"/>
</dbReference>
<dbReference type="GO" id="GO:0000155">
    <property type="term" value="F:phosphorelay sensor kinase activity"/>
    <property type="evidence" value="ECO:0007669"/>
    <property type="project" value="InterPro"/>
</dbReference>
<dbReference type="Pfam" id="PF00072">
    <property type="entry name" value="Response_reg"/>
    <property type="match status" value="1"/>
</dbReference>
<proteinExistence type="predicted"/>
<evidence type="ECO:0000256" key="7">
    <source>
        <dbReference type="SAM" id="MobiDB-lite"/>
    </source>
</evidence>
<dbReference type="Gene3D" id="1.10.287.130">
    <property type="match status" value="1"/>
</dbReference>
<dbReference type="SMART" id="SM00387">
    <property type="entry name" value="HATPase_c"/>
    <property type="match status" value="1"/>
</dbReference>
<dbReference type="Pfam" id="PF02518">
    <property type="entry name" value="HATPase_c"/>
    <property type="match status" value="1"/>
</dbReference>
<dbReference type="SUPFAM" id="SSF55874">
    <property type="entry name" value="ATPase domain of HSP90 chaperone/DNA topoisomerase II/histidine kinase"/>
    <property type="match status" value="1"/>
</dbReference>
<dbReference type="InterPro" id="IPR001789">
    <property type="entry name" value="Sig_transdc_resp-reg_receiver"/>
</dbReference>
<keyword evidence="4" id="KW-0808">Transferase</keyword>
<dbReference type="EC" id="2.7.13.3" evidence="2"/>
<accession>A0A9P4M8T0</accession>
<keyword evidence="5" id="KW-0418">Kinase</keyword>
<feature type="modified residue" description="4-aspartylphosphate" evidence="6">
    <location>
        <position position="941"/>
    </location>
</feature>
<dbReference type="InterPro" id="IPR004358">
    <property type="entry name" value="Sig_transdc_His_kin-like_C"/>
</dbReference>
<dbReference type="InterPro" id="IPR005467">
    <property type="entry name" value="His_kinase_dom"/>
</dbReference>
<evidence type="ECO:0000256" key="3">
    <source>
        <dbReference type="ARBA" id="ARBA00022553"/>
    </source>
</evidence>
<dbReference type="GO" id="GO:0005886">
    <property type="term" value="C:plasma membrane"/>
    <property type="evidence" value="ECO:0007669"/>
    <property type="project" value="TreeGrafter"/>
</dbReference>
<evidence type="ECO:0000256" key="5">
    <source>
        <dbReference type="ARBA" id="ARBA00022777"/>
    </source>
</evidence>
<dbReference type="InterPro" id="IPR035965">
    <property type="entry name" value="PAS-like_dom_sf"/>
</dbReference>
<feature type="non-terminal residue" evidence="11">
    <location>
        <position position="1"/>
    </location>
</feature>
<reference evidence="11" key="1">
    <citation type="journal article" date="2020" name="Stud. Mycol.">
        <title>101 Dothideomycetes genomes: a test case for predicting lifestyles and emergence of pathogens.</title>
        <authorList>
            <person name="Haridas S."/>
            <person name="Albert R."/>
            <person name="Binder M."/>
            <person name="Bloem J."/>
            <person name="Labutti K."/>
            <person name="Salamov A."/>
            <person name="Andreopoulos B."/>
            <person name="Baker S."/>
            <person name="Barry K."/>
            <person name="Bills G."/>
            <person name="Bluhm B."/>
            <person name="Cannon C."/>
            <person name="Castanera R."/>
            <person name="Culley D."/>
            <person name="Daum C."/>
            <person name="Ezra D."/>
            <person name="Gonzalez J."/>
            <person name="Henrissat B."/>
            <person name="Kuo A."/>
            <person name="Liang C."/>
            <person name="Lipzen A."/>
            <person name="Lutzoni F."/>
            <person name="Magnuson J."/>
            <person name="Mondo S."/>
            <person name="Nolan M."/>
            <person name="Ohm R."/>
            <person name="Pangilinan J."/>
            <person name="Park H.-J."/>
            <person name="Ramirez L."/>
            <person name="Alfaro M."/>
            <person name="Sun H."/>
            <person name="Tritt A."/>
            <person name="Yoshinaga Y."/>
            <person name="Zwiers L.-H."/>
            <person name="Turgeon B."/>
            <person name="Goodwin S."/>
            <person name="Spatafora J."/>
            <person name="Crous P."/>
            <person name="Grigoriev I."/>
        </authorList>
    </citation>
    <scope>NUCLEOTIDE SEQUENCE</scope>
    <source>
        <strain evidence="11">CBS 133067</strain>
    </source>
</reference>